<feature type="region of interest" description="Disordered" evidence="6">
    <location>
        <begin position="575"/>
        <end position="597"/>
    </location>
</feature>
<dbReference type="InterPro" id="IPR000719">
    <property type="entry name" value="Prot_kinase_dom"/>
</dbReference>
<dbReference type="Proteomes" id="UP001497482">
    <property type="component" value="Chromosome 18"/>
</dbReference>
<evidence type="ECO:0000313" key="8">
    <source>
        <dbReference type="EMBL" id="CAL1588536.1"/>
    </source>
</evidence>
<feature type="domain" description="Protein kinase" evidence="7">
    <location>
        <begin position="17"/>
        <end position="323"/>
    </location>
</feature>
<evidence type="ECO:0000256" key="1">
    <source>
        <dbReference type="ARBA" id="ARBA00022527"/>
    </source>
</evidence>
<keyword evidence="4" id="KW-0418">Kinase</keyword>
<feature type="compositionally biased region" description="Basic and acidic residues" evidence="6">
    <location>
        <begin position="382"/>
        <end position="399"/>
    </location>
</feature>
<dbReference type="PANTHER" id="PTHR24058:SF17">
    <property type="entry name" value="HOMEODOMAIN INTERACTING PROTEIN KINASE, ISOFORM D"/>
    <property type="match status" value="1"/>
</dbReference>
<name>A0AAV2KJS5_KNICA</name>
<sequence>MSNLTREDILEALPERYTIDNILEQGGCGQVVKCLTKDSGQAVAVKLPFYEQDTEKEIALLEELMEERMDQRNIVRFIEAFDTRLGRAMVFELLDMSLWGLVDNYYPLPLSDIFSIVQQVATALDVLRERSMVHSDLKMGNVMVVNHTQRPLHVKLIDFGSTIPASETGRLSTVHHEMYRPPEVILGSGWDEGLDVWCLGVIMSHLWLGFNLFPNVEYEALRVMHKLLGPPPEHILNKGSNTMKFYYPGDYGWDLRVNIVSLQPYAESFASLRDLVMDVMGEDENREPAIDNREPAIDLLEKLLDMDMNNRITPKQILKHPAICHEKRSETNKAELQEAPATSPRVIMVKPASPENIIELQEVDVVQKERILMSREKAPKTCDVIQQKDRRSETNKAELQEAPATSPRVIMVKPASPENIIELQEVDVVQKERILMSREKAPKTCDVIQQKDRRSETNKAELQEAPATSPRVIMVKPASPENIIELQEVDVVQKERILMSREKAPKTCDVIQQKDRRSETNKAELQEAPATSPRVIMVKPASPENIIELQEVDVVQKESHKVLMSREKAHRTFNVTQQKNRRSGSSRAEVQEAPVSSHRVIMVKSALPENTIRMQEGDHGKSVTSVELHSAERTTQIDPIQDQQQSDSRLNMETKAKDREPALIQTPTSTRCDAVDERLEDRPKRKFWIKRTAKVQPLNDSTLPPTEDDFVPKKKRKNIFRRAFSLLKRCSCFN</sequence>
<evidence type="ECO:0000313" key="9">
    <source>
        <dbReference type="Proteomes" id="UP001497482"/>
    </source>
</evidence>
<dbReference type="PROSITE" id="PS00108">
    <property type="entry name" value="PROTEIN_KINASE_ST"/>
    <property type="match status" value="1"/>
</dbReference>
<accession>A0AAV2KJS5</accession>
<reference evidence="8 9" key="1">
    <citation type="submission" date="2024-04" db="EMBL/GenBank/DDBJ databases">
        <authorList>
            <person name="Waldvogel A.-M."/>
            <person name="Schoenle A."/>
        </authorList>
    </citation>
    <scope>NUCLEOTIDE SEQUENCE [LARGE SCALE GENOMIC DNA]</scope>
</reference>
<evidence type="ECO:0000256" key="6">
    <source>
        <dbReference type="SAM" id="MobiDB-lite"/>
    </source>
</evidence>
<evidence type="ECO:0000256" key="5">
    <source>
        <dbReference type="ARBA" id="ARBA00022840"/>
    </source>
</evidence>
<evidence type="ECO:0000259" key="7">
    <source>
        <dbReference type="PROSITE" id="PS50011"/>
    </source>
</evidence>
<keyword evidence="3" id="KW-0547">Nucleotide-binding</keyword>
<dbReference type="EMBL" id="OZ035840">
    <property type="protein sequence ID" value="CAL1588536.1"/>
    <property type="molecule type" value="Genomic_DNA"/>
</dbReference>
<protein>
    <recommendedName>
        <fullName evidence="7">Protein kinase domain-containing protein</fullName>
    </recommendedName>
</protein>
<keyword evidence="9" id="KW-1185">Reference proteome</keyword>
<feature type="compositionally biased region" description="Basic and acidic residues" evidence="6">
    <location>
        <begin position="508"/>
        <end position="525"/>
    </location>
</feature>
<dbReference type="PROSITE" id="PS50011">
    <property type="entry name" value="PROTEIN_KINASE_DOM"/>
    <property type="match status" value="1"/>
</dbReference>
<feature type="region of interest" description="Disordered" evidence="6">
    <location>
        <begin position="382"/>
        <end position="402"/>
    </location>
</feature>
<organism evidence="8 9">
    <name type="scientific">Knipowitschia caucasica</name>
    <name type="common">Caucasian dwarf goby</name>
    <name type="synonym">Pomatoschistus caucasicus</name>
    <dbReference type="NCBI Taxonomy" id="637954"/>
    <lineage>
        <taxon>Eukaryota</taxon>
        <taxon>Metazoa</taxon>
        <taxon>Chordata</taxon>
        <taxon>Craniata</taxon>
        <taxon>Vertebrata</taxon>
        <taxon>Euteleostomi</taxon>
        <taxon>Actinopterygii</taxon>
        <taxon>Neopterygii</taxon>
        <taxon>Teleostei</taxon>
        <taxon>Neoteleostei</taxon>
        <taxon>Acanthomorphata</taxon>
        <taxon>Gobiaria</taxon>
        <taxon>Gobiiformes</taxon>
        <taxon>Gobioidei</taxon>
        <taxon>Gobiidae</taxon>
        <taxon>Gobiinae</taxon>
        <taxon>Knipowitschia</taxon>
    </lineage>
</organism>
<feature type="region of interest" description="Disordered" evidence="6">
    <location>
        <begin position="508"/>
        <end position="530"/>
    </location>
</feature>
<dbReference type="PANTHER" id="PTHR24058">
    <property type="entry name" value="DUAL SPECIFICITY PROTEIN KINASE"/>
    <property type="match status" value="1"/>
</dbReference>
<dbReference type="Gene3D" id="3.30.200.20">
    <property type="entry name" value="Phosphorylase Kinase, domain 1"/>
    <property type="match status" value="1"/>
</dbReference>
<evidence type="ECO:0000256" key="3">
    <source>
        <dbReference type="ARBA" id="ARBA00022741"/>
    </source>
</evidence>
<dbReference type="GO" id="GO:0005524">
    <property type="term" value="F:ATP binding"/>
    <property type="evidence" value="ECO:0007669"/>
    <property type="project" value="UniProtKB-KW"/>
</dbReference>
<dbReference type="GO" id="GO:0004713">
    <property type="term" value="F:protein tyrosine kinase activity"/>
    <property type="evidence" value="ECO:0007669"/>
    <property type="project" value="TreeGrafter"/>
</dbReference>
<dbReference type="GO" id="GO:0005737">
    <property type="term" value="C:cytoplasm"/>
    <property type="evidence" value="ECO:0007669"/>
    <property type="project" value="TreeGrafter"/>
</dbReference>
<dbReference type="InterPro" id="IPR011009">
    <property type="entry name" value="Kinase-like_dom_sf"/>
</dbReference>
<dbReference type="GO" id="GO:0004674">
    <property type="term" value="F:protein serine/threonine kinase activity"/>
    <property type="evidence" value="ECO:0007669"/>
    <property type="project" value="UniProtKB-KW"/>
</dbReference>
<dbReference type="AlphaFoldDB" id="A0AAV2KJS5"/>
<dbReference type="InterPro" id="IPR050494">
    <property type="entry name" value="Ser_Thr_dual-spec_kinase"/>
</dbReference>
<dbReference type="InterPro" id="IPR008271">
    <property type="entry name" value="Ser/Thr_kinase_AS"/>
</dbReference>
<evidence type="ECO:0000256" key="4">
    <source>
        <dbReference type="ARBA" id="ARBA00022777"/>
    </source>
</evidence>
<dbReference type="SUPFAM" id="SSF56112">
    <property type="entry name" value="Protein kinase-like (PK-like)"/>
    <property type="match status" value="1"/>
</dbReference>
<keyword evidence="5" id="KW-0067">ATP-binding</keyword>
<dbReference type="GO" id="GO:0005634">
    <property type="term" value="C:nucleus"/>
    <property type="evidence" value="ECO:0007669"/>
    <property type="project" value="TreeGrafter"/>
</dbReference>
<evidence type="ECO:0000256" key="2">
    <source>
        <dbReference type="ARBA" id="ARBA00022679"/>
    </source>
</evidence>
<dbReference type="Gene3D" id="1.10.510.10">
    <property type="entry name" value="Transferase(Phosphotransferase) domain 1"/>
    <property type="match status" value="1"/>
</dbReference>
<proteinExistence type="predicted"/>
<keyword evidence="2" id="KW-0808">Transferase</keyword>
<dbReference type="Pfam" id="PF00069">
    <property type="entry name" value="Pkinase"/>
    <property type="match status" value="1"/>
</dbReference>
<keyword evidence="1" id="KW-0723">Serine/threonine-protein kinase</keyword>
<feature type="compositionally biased region" description="Basic and acidic residues" evidence="6">
    <location>
        <begin position="445"/>
        <end position="462"/>
    </location>
</feature>
<dbReference type="SMART" id="SM00220">
    <property type="entry name" value="S_TKc"/>
    <property type="match status" value="1"/>
</dbReference>
<gene>
    <name evidence="8" type="ORF">KC01_LOCUS18318</name>
</gene>
<feature type="region of interest" description="Disordered" evidence="6">
    <location>
        <begin position="445"/>
        <end position="465"/>
    </location>
</feature>